<name>A0AAU8V324_9FLAO</name>
<organism evidence="1 2">
    <name type="scientific">Elizabethkingia anophelis</name>
    <dbReference type="NCBI Taxonomy" id="1117645"/>
    <lineage>
        <taxon>Bacteria</taxon>
        <taxon>Pseudomonadati</taxon>
        <taxon>Bacteroidota</taxon>
        <taxon>Flavobacteriia</taxon>
        <taxon>Flavobacteriales</taxon>
        <taxon>Weeksellaceae</taxon>
        <taxon>Elizabethkingia</taxon>
    </lineage>
</organism>
<dbReference type="PROSITE" id="PS51257">
    <property type="entry name" value="PROKAR_LIPOPROTEIN"/>
    <property type="match status" value="1"/>
</dbReference>
<evidence type="ECO:0008006" key="3">
    <source>
        <dbReference type="Google" id="ProtNLM"/>
    </source>
</evidence>
<gene>
    <name evidence="1" type="ORF">BBD32_12640</name>
</gene>
<reference evidence="1 2" key="1">
    <citation type="submission" date="2016-07" db="EMBL/GenBank/DDBJ databases">
        <title>Revisiting the taxonomy of the Elizabethkingia Genus using Whole-Genome Sequencing, Optical Mapping, and MALDI-TOF, along with proposal of three novel Elizabethkingia species: Elizabethkingia bruuniana sp. nov., Elizabethkingia ursingii sp. nov., and Elizabethkingia occulta sp. nov.</title>
        <authorList>
            <person name="Nicholson A.C."/>
        </authorList>
    </citation>
    <scope>NUCLEOTIDE SEQUENCE [LARGE SCALE GENOMIC DNA]</scope>
    <source>
        <strain evidence="1 2">F3201</strain>
    </source>
</reference>
<protein>
    <recommendedName>
        <fullName evidence="3">Fibrobacter succinogenes major paralogous domain-containing protein</fullName>
    </recommendedName>
</protein>
<sequence>MNKELRKLGVLAIAPAFLLLGSCRSNDTDGSMASSGPAALNISLGGTDFGGTSDGGQASLGKEVRESRAVMLTPSTQAMIEVSSEPGMVKGSSKSGGVAVVPGDPLGPGNAFRVIAYRASNGSYQAHQDYIIGSGSTPMMLDGGASYTIVAYSYGSSTLPAISAGETTNLSSAVASYDDTNPDFMYQRQSVTPNGNVTTPLTIVLRHKLSLLTMTLNVTNLGQGRIAGITNTRILPHSTTGTINLSNGLMNRGTASQKSINFAGPFETTTFETSSDPAWINAQAVQQDPNGNINNMGRVLGEIRLRNDAAGVEITRNLTIPTFAITPERRQNVTVNFTTCGAFMGPGQTNFRAFKCHNEGADTSVNAFAPVAAIHGAKYQWGASTGQAGRYVSQADDQNISGPFPNWIGTPLSAGWTDTGGPNNPCGAGFHVPTSAEWQAVVLNNFGRRVGIWTNSITNFGSGIYIGATNNERLFLPNAGIRRNSDGQLENRGGLSFYWTSTLFNSTVQPPFASVWLRFGGTPDVYLGTSGRDRSDAASVRCISNN</sequence>
<evidence type="ECO:0000313" key="2">
    <source>
        <dbReference type="Proteomes" id="UP000190848"/>
    </source>
</evidence>
<dbReference type="Proteomes" id="UP000190848">
    <property type="component" value="Chromosome"/>
</dbReference>
<proteinExistence type="predicted"/>
<dbReference type="EMBL" id="CP016374">
    <property type="protein sequence ID" value="AQX03592.1"/>
    <property type="molecule type" value="Genomic_DNA"/>
</dbReference>
<evidence type="ECO:0000313" key="1">
    <source>
        <dbReference type="EMBL" id="AQX03592.1"/>
    </source>
</evidence>
<accession>A0AAU8V324</accession>
<dbReference type="AlphaFoldDB" id="A0AAU8V324"/>